<organism evidence="2 3">
    <name type="scientific">Actinomadura violacea</name>
    <dbReference type="NCBI Taxonomy" id="2819934"/>
    <lineage>
        <taxon>Bacteria</taxon>
        <taxon>Bacillati</taxon>
        <taxon>Actinomycetota</taxon>
        <taxon>Actinomycetes</taxon>
        <taxon>Streptosporangiales</taxon>
        <taxon>Thermomonosporaceae</taxon>
        <taxon>Actinomadura</taxon>
    </lineage>
</organism>
<evidence type="ECO:0000313" key="2">
    <source>
        <dbReference type="EMBL" id="MBO2456708.1"/>
    </source>
</evidence>
<feature type="chain" id="PRO_5046424977" evidence="1">
    <location>
        <begin position="24"/>
        <end position="373"/>
    </location>
</feature>
<feature type="signal peptide" evidence="1">
    <location>
        <begin position="1"/>
        <end position="23"/>
    </location>
</feature>
<name>A0ABS3RJF2_9ACTN</name>
<dbReference type="Proteomes" id="UP000680206">
    <property type="component" value="Unassembled WGS sequence"/>
</dbReference>
<proteinExistence type="predicted"/>
<comment type="caution">
    <text evidence="2">The sequence shown here is derived from an EMBL/GenBank/DDBJ whole genome shotgun (WGS) entry which is preliminary data.</text>
</comment>
<dbReference type="SUPFAM" id="SSF63829">
    <property type="entry name" value="Calcium-dependent phosphotriesterase"/>
    <property type="match status" value="1"/>
</dbReference>
<evidence type="ECO:0000313" key="3">
    <source>
        <dbReference type="Proteomes" id="UP000680206"/>
    </source>
</evidence>
<dbReference type="RefSeq" id="WP_208236863.1">
    <property type="nucleotide sequence ID" value="NZ_JAGEPF010000002.1"/>
</dbReference>
<keyword evidence="3" id="KW-1185">Reference proteome</keyword>
<dbReference type="PROSITE" id="PS51318">
    <property type="entry name" value="TAT"/>
    <property type="match status" value="1"/>
</dbReference>
<accession>A0ABS3RJF2</accession>
<dbReference type="EMBL" id="JAGEPF010000002">
    <property type="protein sequence ID" value="MBO2456708.1"/>
    <property type="molecule type" value="Genomic_DNA"/>
</dbReference>
<keyword evidence="1" id="KW-0732">Signal</keyword>
<reference evidence="2 3" key="1">
    <citation type="submission" date="2021-03" db="EMBL/GenBank/DDBJ databases">
        <title>Actinomadura violae sp. nov., isolated from lichen in Thailand.</title>
        <authorList>
            <person name="Kanchanasin P."/>
            <person name="Saeng-In P."/>
            <person name="Phongsopitanun W."/>
            <person name="Yuki M."/>
            <person name="Kudo T."/>
            <person name="Ohkuma M."/>
            <person name="Tanasupawat S."/>
        </authorList>
    </citation>
    <scope>NUCLEOTIDE SEQUENCE [LARGE SCALE GENOMIC DNA]</scope>
    <source>
        <strain evidence="2 3">LCR2-06</strain>
    </source>
</reference>
<dbReference type="InterPro" id="IPR006311">
    <property type="entry name" value="TAT_signal"/>
</dbReference>
<evidence type="ECO:0000256" key="1">
    <source>
        <dbReference type="SAM" id="SignalP"/>
    </source>
</evidence>
<protein>
    <submittedName>
        <fullName evidence="2">Uncharacterized protein</fullName>
    </submittedName>
</protein>
<sequence>MKTRRKLVVTGAAVALGAAAVTAGITTATGSGEKHAASSVAAAEGTVWPIVQSTPTADKSNALGSLATAPDGTMWAAGGQYGSSDSKPILQRLTGDTWTDVALPAAASPYYFNAVAATSASNLWVAGQLNTSGDTNAVLHWNGKTWSTAKFPYSFTPREIATAGAGSTWVVGFSEAKHWDGTAWADTPIGVKPYAITAVSPTSAWVVGWAGEGKPATAHWNGKSWTTIPFPDVAGTVQGEIASALSDVYAASDNDVWAVGTARVADAAGKASSRAMLAHWNGTKWTNVLGAAGTSMGKIASDGAGGIWVTSGSTLRHRTKAGVWSNETLAAPAGTTVRASALALRPGTTTMWAVGQTSTTATKGADLAHWRRK</sequence>
<gene>
    <name evidence="2" type="ORF">J4709_03765</name>
</gene>